<feature type="region of interest" description="Disordered" evidence="1">
    <location>
        <begin position="101"/>
        <end position="157"/>
    </location>
</feature>
<organism evidence="2 3">
    <name type="scientific">Stylonychia lemnae</name>
    <name type="common">Ciliate</name>
    <dbReference type="NCBI Taxonomy" id="5949"/>
    <lineage>
        <taxon>Eukaryota</taxon>
        <taxon>Sar</taxon>
        <taxon>Alveolata</taxon>
        <taxon>Ciliophora</taxon>
        <taxon>Intramacronucleata</taxon>
        <taxon>Spirotrichea</taxon>
        <taxon>Stichotrichia</taxon>
        <taxon>Sporadotrichida</taxon>
        <taxon>Oxytrichidae</taxon>
        <taxon>Stylonychinae</taxon>
        <taxon>Stylonychia</taxon>
    </lineage>
</organism>
<keyword evidence="3" id="KW-1185">Reference proteome</keyword>
<feature type="compositionally biased region" description="Low complexity" evidence="1">
    <location>
        <begin position="756"/>
        <end position="767"/>
    </location>
</feature>
<gene>
    <name evidence="2" type="primary">Contig12804.g13665</name>
    <name evidence="2" type="ORF">STYLEM_26</name>
</gene>
<evidence type="ECO:0000313" key="2">
    <source>
        <dbReference type="EMBL" id="CDW71087.1"/>
    </source>
</evidence>
<accession>A0A077ZM62</accession>
<dbReference type="InParanoid" id="A0A077ZM62"/>
<dbReference type="OrthoDB" id="196367at2759"/>
<reference evidence="2 3" key="1">
    <citation type="submission" date="2014-06" db="EMBL/GenBank/DDBJ databases">
        <authorList>
            <person name="Swart Estienne"/>
        </authorList>
    </citation>
    <scope>NUCLEOTIDE SEQUENCE [LARGE SCALE GENOMIC DNA]</scope>
    <source>
        <strain evidence="2 3">130c</strain>
    </source>
</reference>
<dbReference type="PANTHER" id="PTHR46069">
    <property type="entry name" value="TUBULIN TYROSINE LIGASE"/>
    <property type="match status" value="1"/>
</dbReference>
<sequence>MNYPRNESNISQINPSHLNAGAMNSHIGNSAVMGGGYTGLNKKNIGQDRQLKQFRSDYIKGTQVTKDFQLIADPIQQKNNTNNTGPNIGINGIGMMSVSGYSVGNNQTQHPQSAQKQAIKPNPLASQSHPNTANFQEGTSQISQSTQGVSQLTSNHGTSRQALENYYSNVGKTINQNNGQEGLQQQQQQPLQYQSNRSVAAKAGQMQIFNNDISTKFQNNPLGSTKNVSQIQSQMIGGNTAAGRKFVSPPQSHYGKFQQQMNSQQSDSNIEFQPMKMKNNTGTINNPKYVDYVNRFQMEQDMAQLSKGHYGKSQDENQSDYLNQYQISQQDDATALDGGYSVQQYNQNSIFQPPQEATNFKQNLNMIKSQVQKQQSQNTPLSNLNISGEQMHIDSKGLSRKITIANSGIQGNISDITNRSNQLSQKSQDLTVQAKSFAKQAMKLNGQQNDDSYLQEYKMPQSVLYDYVFIQLSHDTFYRDYAEKQIFIKDGTLTSSPSQLSLKEKRMSSLTTQNNSPSKKQSLNNNQAQQQTQRYKNMRGSQDFGQPGTNKDGSYFSPETNKSMNSNGVEDLIQITNVNDTSKYNFINHNQSPSIHFTLLSTQNDNVKIILNPNPEDAQCQQLLFEYCSDIMRNVSEKGRKLKVSSKKQYLNEGLKDNGRKVATTFIIVVGLNQNLENQQKETIKDRDDSNDSNLSEFSKTMTNIQKNISQQMNKQDNRKFVPTGLKQKDIKPVRLRNNSTINSKGAEYESENETRSMNSTTTSSTNMHFISNQTRNHLKNDSMAQGTEKNSARSMSQKGTGSQPRRLQSKAQTMEDSQISQIQAMTIQLTQQNTKYGPTKIKILQNWEDYAHHKDHRINQSLNNYNLLLQLLFRTKNKINIPATLQLSRQMGMSQILNKQSFGPDGYLKGGREQANMIKEKLIAYLCKIMQEENVSSSGDVGACEEQINQPQQQYKCFVGKGNNSILIRTLFKTRYWWLLHDKEEIEKVNFMWTQLRKNVIMDQLTCKFEDKKSNLRLAGNGGQSSISSTSTLMQTPTMSSGKMKKKRKNQLQSSTQSLESSGDKKDIQIIQATTEKQAAVGKEIQPTQQNQSNQLLVKLYNKLEDNFHLSNKKAMFLNMRIYYEAMGKDVFSALPVTFHIKEGLEDPEFIRFKSFYYKEEEEVKKQKQQKIENQGQVIDERQSVKKNIWIIKPGENTNRGNGIMVSKDYEEIKSIILESTANKKRTCIVQKYIHNPLLINKRKFDIRLYAFMSSINGNLKGYFYQDGYLRTSCREFTLQNLSNRMIHLTNDAVQKKAEDYGKYEAGNKLSYTDFQNYLDKNFADLSICFERDLLPQMKKLVTDAFRAVYEKIDPKRRINTMEIYGFDFMFDEDFKVYIIEVNTNPCLELGCPLLARLIPGMVENSLRLVVDPLFPPPENWSQKKCVVNDVCPDNKFELIFDEKIDGPYLKELMKEKNNIIIEIDEEELSDCDERDEGDN</sequence>
<feature type="compositionally biased region" description="Polar residues" evidence="1">
    <location>
        <begin position="1025"/>
        <end position="1042"/>
    </location>
</feature>
<evidence type="ECO:0000256" key="1">
    <source>
        <dbReference type="SAM" id="MobiDB-lite"/>
    </source>
</evidence>
<keyword evidence="2" id="KW-0436">Ligase</keyword>
<dbReference type="PROSITE" id="PS51221">
    <property type="entry name" value="TTL"/>
    <property type="match status" value="1"/>
</dbReference>
<dbReference type="Gene3D" id="3.30.470.20">
    <property type="entry name" value="ATP-grasp fold, B domain"/>
    <property type="match status" value="1"/>
</dbReference>
<feature type="compositionally biased region" description="Polar residues" evidence="1">
    <location>
        <begin position="508"/>
        <end position="566"/>
    </location>
</feature>
<feature type="region of interest" description="Disordered" evidence="1">
    <location>
        <begin position="722"/>
        <end position="767"/>
    </location>
</feature>
<protein>
    <submittedName>
        <fullName evidence="2">Tubulin-tyrosine ligase family protein</fullName>
    </submittedName>
</protein>
<dbReference type="GO" id="GO:0016874">
    <property type="term" value="F:ligase activity"/>
    <property type="evidence" value="ECO:0007669"/>
    <property type="project" value="UniProtKB-KW"/>
</dbReference>
<dbReference type="Pfam" id="PF03133">
    <property type="entry name" value="TTL"/>
    <property type="match status" value="1"/>
</dbReference>
<evidence type="ECO:0000313" key="3">
    <source>
        <dbReference type="Proteomes" id="UP000039865"/>
    </source>
</evidence>
<dbReference type="SUPFAM" id="SSF56059">
    <property type="entry name" value="Glutathione synthetase ATP-binding domain-like"/>
    <property type="match status" value="1"/>
</dbReference>
<proteinExistence type="predicted"/>
<feature type="compositionally biased region" description="Polar residues" evidence="1">
    <location>
        <begin position="783"/>
        <end position="818"/>
    </location>
</feature>
<feature type="compositionally biased region" description="Polar residues" evidence="1">
    <location>
        <begin position="101"/>
        <end position="116"/>
    </location>
</feature>
<feature type="region of interest" description="Disordered" evidence="1">
    <location>
        <begin position="782"/>
        <end position="818"/>
    </location>
</feature>
<dbReference type="Proteomes" id="UP000039865">
    <property type="component" value="Unassembled WGS sequence"/>
</dbReference>
<dbReference type="PANTHER" id="PTHR46069:SF1">
    <property type="entry name" value="CHROMOSOME UNDETERMINED SCAFFOLD_125, WHOLE GENOME SHOTGUN SEQUENCE"/>
    <property type="match status" value="1"/>
</dbReference>
<name>A0A077ZM62_STYLE</name>
<feature type="region of interest" description="Disordered" evidence="1">
    <location>
        <begin position="1021"/>
        <end position="1066"/>
    </location>
</feature>
<feature type="compositionally biased region" description="Polar residues" evidence="1">
    <location>
        <begin position="124"/>
        <end position="157"/>
    </location>
</feature>
<dbReference type="InterPro" id="IPR004344">
    <property type="entry name" value="TTL/TTLL_fam"/>
</dbReference>
<feature type="compositionally biased region" description="Low complexity" evidence="1">
    <location>
        <begin position="1052"/>
        <end position="1062"/>
    </location>
</feature>
<dbReference type="EMBL" id="CCKQ01000028">
    <property type="protein sequence ID" value="CDW71087.1"/>
    <property type="molecule type" value="Genomic_DNA"/>
</dbReference>
<feature type="compositionally biased region" description="Low complexity" evidence="1">
    <location>
        <begin position="175"/>
        <end position="192"/>
    </location>
</feature>
<feature type="region of interest" description="Disordered" evidence="1">
    <location>
        <begin position="172"/>
        <end position="192"/>
    </location>
</feature>
<feature type="region of interest" description="Disordered" evidence="1">
    <location>
        <begin position="498"/>
        <end position="566"/>
    </location>
</feature>